<dbReference type="AlphaFoldDB" id="A0A0F9M1J6"/>
<comment type="caution">
    <text evidence="1">The sequence shown here is derived from an EMBL/GenBank/DDBJ whole genome shotgun (WGS) entry which is preliminary data.</text>
</comment>
<evidence type="ECO:0008006" key="2">
    <source>
        <dbReference type="Google" id="ProtNLM"/>
    </source>
</evidence>
<proteinExistence type="predicted"/>
<dbReference type="Gene3D" id="3.40.960.10">
    <property type="entry name" value="VSR Endonuclease"/>
    <property type="match status" value="1"/>
</dbReference>
<reference evidence="1" key="1">
    <citation type="journal article" date="2015" name="Nature">
        <title>Complex archaea that bridge the gap between prokaryotes and eukaryotes.</title>
        <authorList>
            <person name="Spang A."/>
            <person name="Saw J.H."/>
            <person name="Jorgensen S.L."/>
            <person name="Zaremba-Niedzwiedzka K."/>
            <person name="Martijn J."/>
            <person name="Lind A.E."/>
            <person name="van Eijk R."/>
            <person name="Schleper C."/>
            <person name="Guy L."/>
            <person name="Ettema T.J."/>
        </authorList>
    </citation>
    <scope>NUCLEOTIDE SEQUENCE</scope>
</reference>
<accession>A0A0F9M1J6</accession>
<gene>
    <name evidence="1" type="ORF">LCGC14_1146690</name>
</gene>
<name>A0A0F9M1J6_9ZZZZ</name>
<sequence>MKRSRSSLPVNHYHRRICEELSKLGIPYADEYPVGGRDCDIYIPDLKRIVEIDGPTHFRRADARRDEEILAERPDLNVVHIKVGTPVPEAMEVILASN</sequence>
<protein>
    <recommendedName>
        <fullName evidence="2">DUF559 domain-containing protein</fullName>
    </recommendedName>
</protein>
<organism evidence="1">
    <name type="scientific">marine sediment metagenome</name>
    <dbReference type="NCBI Taxonomy" id="412755"/>
    <lineage>
        <taxon>unclassified sequences</taxon>
        <taxon>metagenomes</taxon>
        <taxon>ecological metagenomes</taxon>
    </lineage>
</organism>
<dbReference type="EMBL" id="LAZR01005483">
    <property type="protein sequence ID" value="KKM99563.1"/>
    <property type="molecule type" value="Genomic_DNA"/>
</dbReference>
<evidence type="ECO:0000313" key="1">
    <source>
        <dbReference type="EMBL" id="KKM99563.1"/>
    </source>
</evidence>